<dbReference type="Proteomes" id="UP001054889">
    <property type="component" value="Unassembled WGS sequence"/>
</dbReference>
<dbReference type="Pfam" id="PF00484">
    <property type="entry name" value="Pro_CA"/>
    <property type="match status" value="1"/>
</dbReference>
<keyword evidence="6" id="KW-0479">Metal-binding</keyword>
<dbReference type="SMART" id="SM00947">
    <property type="entry name" value="Pro_CA"/>
    <property type="match status" value="1"/>
</dbReference>
<feature type="binding site" evidence="6">
    <location>
        <position position="74"/>
    </location>
    <ligand>
        <name>Zn(2+)</name>
        <dbReference type="ChEBI" id="CHEBI:29105"/>
    </ligand>
</feature>
<evidence type="ECO:0000256" key="5">
    <source>
        <dbReference type="ARBA" id="ARBA00048348"/>
    </source>
</evidence>
<reference evidence="9" key="1">
    <citation type="journal article" date="2018" name="DNA Res.">
        <title>Multiple hybrid de novo genome assembly of finger millet, an orphan allotetraploid crop.</title>
        <authorList>
            <person name="Hatakeyama M."/>
            <person name="Aluri S."/>
            <person name="Balachadran M.T."/>
            <person name="Sivarajan S.R."/>
            <person name="Patrignani A."/>
            <person name="Gruter S."/>
            <person name="Poveda L."/>
            <person name="Shimizu-Inatsugi R."/>
            <person name="Baeten J."/>
            <person name="Francoijs K.J."/>
            <person name="Nataraja K.N."/>
            <person name="Reddy Y.A.N."/>
            <person name="Phadnis S."/>
            <person name="Ravikumar R.L."/>
            <person name="Schlapbach R."/>
            <person name="Sreeman S.M."/>
            <person name="Shimizu K.K."/>
        </authorList>
    </citation>
    <scope>NUCLEOTIDE SEQUENCE</scope>
</reference>
<evidence type="ECO:0000256" key="7">
    <source>
        <dbReference type="RuleBase" id="RU003956"/>
    </source>
</evidence>
<dbReference type="EMBL" id="BQKI01000007">
    <property type="protein sequence ID" value="GJM98569.1"/>
    <property type="molecule type" value="Genomic_DNA"/>
</dbReference>
<evidence type="ECO:0000256" key="6">
    <source>
        <dbReference type="PIRSR" id="PIRSR601765-1"/>
    </source>
</evidence>
<keyword evidence="3 6" id="KW-0862">Zinc</keyword>
<dbReference type="Gene3D" id="3.40.1050.10">
    <property type="entry name" value="Carbonic anhydrase"/>
    <property type="match status" value="1"/>
</dbReference>
<comment type="function">
    <text evidence="7">Reversible hydration of carbon dioxide.</text>
</comment>
<evidence type="ECO:0000256" key="3">
    <source>
        <dbReference type="ARBA" id="ARBA00022833"/>
    </source>
</evidence>
<feature type="binding site" evidence="6">
    <location>
        <position position="72"/>
    </location>
    <ligand>
        <name>Zn(2+)</name>
        <dbReference type="ChEBI" id="CHEBI:29105"/>
    </ligand>
</feature>
<dbReference type="InterPro" id="IPR036874">
    <property type="entry name" value="Carbonic_anhydrase_sf"/>
</dbReference>
<dbReference type="InterPro" id="IPR001765">
    <property type="entry name" value="Carbonic_anhydrase"/>
</dbReference>
<comment type="catalytic activity">
    <reaction evidence="5 7">
        <text>hydrogencarbonate + H(+) = CO2 + H2O</text>
        <dbReference type="Rhea" id="RHEA:10748"/>
        <dbReference type="ChEBI" id="CHEBI:15377"/>
        <dbReference type="ChEBI" id="CHEBI:15378"/>
        <dbReference type="ChEBI" id="CHEBI:16526"/>
        <dbReference type="ChEBI" id="CHEBI:17544"/>
        <dbReference type="EC" id="4.2.1.1"/>
    </reaction>
</comment>
<keyword evidence="10" id="KW-1185">Reference proteome</keyword>
<name>A0AAV5CKL7_ELECO</name>
<keyword evidence="4 7" id="KW-0456">Lyase</keyword>
<reference evidence="9" key="2">
    <citation type="submission" date="2021-12" db="EMBL/GenBank/DDBJ databases">
        <title>Resequencing data analysis of finger millet.</title>
        <authorList>
            <person name="Hatakeyama M."/>
            <person name="Aluri S."/>
            <person name="Balachadran M.T."/>
            <person name="Sivarajan S.R."/>
            <person name="Poveda L."/>
            <person name="Shimizu-Inatsugi R."/>
            <person name="Schlapbach R."/>
            <person name="Sreeman S.M."/>
            <person name="Shimizu K.K."/>
        </authorList>
    </citation>
    <scope>NUCLEOTIDE SEQUENCE</scope>
</reference>
<evidence type="ECO:0000256" key="8">
    <source>
        <dbReference type="SAM" id="MobiDB-lite"/>
    </source>
</evidence>
<dbReference type="AlphaFoldDB" id="A0AAV5CKL7"/>
<dbReference type="PANTHER" id="PTHR11002:SF12">
    <property type="entry name" value="CARBONIC ANHYDRASE"/>
    <property type="match status" value="1"/>
</dbReference>
<proteinExistence type="inferred from homology"/>
<dbReference type="EC" id="4.2.1.1" evidence="2 7"/>
<evidence type="ECO:0000256" key="2">
    <source>
        <dbReference type="ARBA" id="ARBA00012925"/>
    </source>
</evidence>
<organism evidence="9 10">
    <name type="scientific">Eleusine coracana subsp. coracana</name>
    <dbReference type="NCBI Taxonomy" id="191504"/>
    <lineage>
        <taxon>Eukaryota</taxon>
        <taxon>Viridiplantae</taxon>
        <taxon>Streptophyta</taxon>
        <taxon>Embryophyta</taxon>
        <taxon>Tracheophyta</taxon>
        <taxon>Spermatophyta</taxon>
        <taxon>Magnoliopsida</taxon>
        <taxon>Liliopsida</taxon>
        <taxon>Poales</taxon>
        <taxon>Poaceae</taxon>
        <taxon>PACMAD clade</taxon>
        <taxon>Chloridoideae</taxon>
        <taxon>Cynodonteae</taxon>
        <taxon>Eleusininae</taxon>
        <taxon>Eleusine</taxon>
    </lineage>
</organism>
<dbReference type="SUPFAM" id="SSF53056">
    <property type="entry name" value="beta-carbonic anhydrase, cab"/>
    <property type="match status" value="1"/>
</dbReference>
<comment type="similarity">
    <text evidence="1 7">Belongs to the beta-class carbonic anhydrase family.</text>
</comment>
<dbReference type="PANTHER" id="PTHR11002">
    <property type="entry name" value="CARBONIC ANHYDRASE"/>
    <property type="match status" value="1"/>
</dbReference>
<evidence type="ECO:0000313" key="10">
    <source>
        <dbReference type="Proteomes" id="UP001054889"/>
    </source>
</evidence>
<dbReference type="PROSITE" id="PS00704">
    <property type="entry name" value="PROK_CO2_ANHYDRASE_1"/>
    <property type="match status" value="1"/>
</dbReference>
<protein>
    <recommendedName>
        <fullName evidence="2 7">Carbonic anhydrase</fullName>
        <ecNumber evidence="2 7">4.2.1.1</ecNumber>
    </recommendedName>
    <alternativeName>
        <fullName evidence="7">Carbonate dehydratase</fullName>
    </alternativeName>
</protein>
<evidence type="ECO:0000256" key="1">
    <source>
        <dbReference type="ARBA" id="ARBA00006217"/>
    </source>
</evidence>
<gene>
    <name evidence="9" type="primary">ga15594</name>
    <name evidence="9" type="ORF">PR202_ga15594</name>
</gene>
<evidence type="ECO:0000313" key="9">
    <source>
        <dbReference type="EMBL" id="GJM98569.1"/>
    </source>
</evidence>
<dbReference type="GO" id="GO:0004089">
    <property type="term" value="F:carbonate dehydratase activity"/>
    <property type="evidence" value="ECO:0007669"/>
    <property type="project" value="UniProtKB-UniRule"/>
</dbReference>
<sequence>MAPALLRAASQCLHPASPCAGADSGRSHGAVTIGGSRPRDVALRAGGSGRENISNCQSLAEQQTPKFMVVACADSRVCPTSILGFQPGEAFTVRNVANLVPPYQHGTSEVSAALEFAVNTLEA</sequence>
<dbReference type="GO" id="GO:0008270">
    <property type="term" value="F:zinc ion binding"/>
    <property type="evidence" value="ECO:0007669"/>
    <property type="project" value="UniProtKB-UniRule"/>
</dbReference>
<dbReference type="InterPro" id="IPR015892">
    <property type="entry name" value="Carbonic_anhydrase_CS"/>
</dbReference>
<evidence type="ECO:0000256" key="4">
    <source>
        <dbReference type="ARBA" id="ARBA00023239"/>
    </source>
</evidence>
<comment type="caution">
    <text evidence="9">The sequence shown here is derived from an EMBL/GenBank/DDBJ whole genome shotgun (WGS) entry which is preliminary data.</text>
</comment>
<comment type="cofactor">
    <cofactor evidence="6">
        <name>Zn(2+)</name>
        <dbReference type="ChEBI" id="CHEBI:29105"/>
    </cofactor>
    <text evidence="6">Binds 1 zinc ion per subunit.</text>
</comment>
<feature type="region of interest" description="Disordered" evidence="8">
    <location>
        <begin position="19"/>
        <end position="42"/>
    </location>
</feature>
<accession>A0AAV5CKL7</accession>
<dbReference type="GO" id="GO:0015976">
    <property type="term" value="P:carbon utilization"/>
    <property type="evidence" value="ECO:0007669"/>
    <property type="project" value="InterPro"/>
</dbReference>